<evidence type="ECO:0000259" key="1">
    <source>
        <dbReference type="Pfam" id="PF00501"/>
    </source>
</evidence>
<feature type="domain" description="AMP-dependent synthetase/ligase" evidence="1">
    <location>
        <begin position="41"/>
        <end position="97"/>
    </location>
</feature>
<name>A0ABP3ACX2_MYCUL</name>
<evidence type="ECO:0000313" key="2">
    <source>
        <dbReference type="EMBL" id="EUA87404.1"/>
    </source>
</evidence>
<sequence>MQIDGGAVATTAAADQNQLSYDRGPIAPALLEMTIGANFAVTASQCESRDALVDVRSGRRWSYAQLLADVRQLATGLVRAGIGRGDRVGIWAPNRWE</sequence>
<dbReference type="SUPFAM" id="SSF56801">
    <property type="entry name" value="Acetyl-CoA synthetase-like"/>
    <property type="match status" value="1"/>
</dbReference>
<gene>
    <name evidence="2" type="ORF">I551_6157</name>
</gene>
<comment type="caution">
    <text evidence="2">The sequence shown here is derived from an EMBL/GenBank/DDBJ whole genome shotgun (WGS) entry which is preliminary data.</text>
</comment>
<dbReference type="EMBL" id="JAOL01000162">
    <property type="protein sequence ID" value="EUA87404.1"/>
    <property type="molecule type" value="Genomic_DNA"/>
</dbReference>
<accession>A0ABP3ACX2</accession>
<keyword evidence="3" id="KW-1185">Reference proteome</keyword>
<dbReference type="Proteomes" id="UP000020681">
    <property type="component" value="Unassembled WGS sequence"/>
</dbReference>
<dbReference type="InterPro" id="IPR000873">
    <property type="entry name" value="AMP-dep_synth/lig_dom"/>
</dbReference>
<reference evidence="2 3" key="1">
    <citation type="submission" date="2014-01" db="EMBL/GenBank/DDBJ databases">
        <authorList>
            <person name="Dobos K."/>
            <person name="Lenaerts A."/>
            <person name="Ordway D."/>
            <person name="DeGroote M.A."/>
            <person name="Parker T."/>
            <person name="Sizemore C."/>
            <person name="Tallon L.J."/>
            <person name="Sadzewicz L.K."/>
            <person name="Sengamalay N."/>
            <person name="Fraser C.M."/>
            <person name="Hine E."/>
            <person name="Shefchek K.A."/>
            <person name="Das S.P."/>
            <person name="Tettelin H."/>
        </authorList>
    </citation>
    <scope>NUCLEOTIDE SEQUENCE [LARGE SCALE GENOMIC DNA]</scope>
    <source>
        <strain evidence="2 3">Harvey</strain>
    </source>
</reference>
<protein>
    <submittedName>
        <fullName evidence="2">AMP-binding enzyme family protein</fullName>
    </submittedName>
</protein>
<dbReference type="Pfam" id="PF00501">
    <property type="entry name" value="AMP-binding"/>
    <property type="match status" value="1"/>
</dbReference>
<proteinExistence type="predicted"/>
<evidence type="ECO:0000313" key="3">
    <source>
        <dbReference type="Proteomes" id="UP000020681"/>
    </source>
</evidence>
<organism evidence="2 3">
    <name type="scientific">Mycobacterium ulcerans str. Harvey</name>
    <dbReference type="NCBI Taxonomy" id="1299332"/>
    <lineage>
        <taxon>Bacteria</taxon>
        <taxon>Bacillati</taxon>
        <taxon>Actinomycetota</taxon>
        <taxon>Actinomycetes</taxon>
        <taxon>Mycobacteriales</taxon>
        <taxon>Mycobacteriaceae</taxon>
        <taxon>Mycobacterium</taxon>
        <taxon>Mycobacterium ulcerans group</taxon>
    </lineage>
</organism>
<dbReference type="Gene3D" id="3.40.50.980">
    <property type="match status" value="1"/>
</dbReference>